<accession>A0A7J6VZU5</accession>
<protein>
    <submittedName>
        <fullName evidence="1">Uncharacterized protein</fullName>
    </submittedName>
</protein>
<gene>
    <name evidence="1" type="ORF">FRX31_020195</name>
</gene>
<keyword evidence="2" id="KW-1185">Reference proteome</keyword>
<dbReference type="EMBL" id="JABWDY010024462">
    <property type="protein sequence ID" value="KAF5190217.1"/>
    <property type="molecule type" value="Genomic_DNA"/>
</dbReference>
<evidence type="ECO:0000313" key="2">
    <source>
        <dbReference type="Proteomes" id="UP000554482"/>
    </source>
</evidence>
<evidence type="ECO:0000313" key="1">
    <source>
        <dbReference type="EMBL" id="KAF5190217.1"/>
    </source>
</evidence>
<sequence>MDLPVDNLAMLGENLALADDPEIGEAPQEEMAEIIHAFVIFIQVHCSIERSMCPGHFTNFHNFHDDRERFCNRIAKVGSKIKEEASINYPVEVVLPRIMEQEGG</sequence>
<dbReference type="Proteomes" id="UP000554482">
    <property type="component" value="Unassembled WGS sequence"/>
</dbReference>
<reference evidence="1 2" key="1">
    <citation type="submission" date="2020-06" db="EMBL/GenBank/DDBJ databases">
        <title>Transcriptomic and genomic resources for Thalictrum thalictroides and T. hernandezii: Facilitating candidate gene discovery in an emerging model plant lineage.</title>
        <authorList>
            <person name="Arias T."/>
            <person name="Riano-Pachon D.M."/>
            <person name="Di Stilio V.S."/>
        </authorList>
    </citation>
    <scope>NUCLEOTIDE SEQUENCE [LARGE SCALE GENOMIC DNA]</scope>
    <source>
        <strain evidence="2">cv. WT478/WT964</strain>
        <tissue evidence="1">Leaves</tissue>
    </source>
</reference>
<organism evidence="1 2">
    <name type="scientific">Thalictrum thalictroides</name>
    <name type="common">Rue-anemone</name>
    <name type="synonym">Anemone thalictroides</name>
    <dbReference type="NCBI Taxonomy" id="46969"/>
    <lineage>
        <taxon>Eukaryota</taxon>
        <taxon>Viridiplantae</taxon>
        <taxon>Streptophyta</taxon>
        <taxon>Embryophyta</taxon>
        <taxon>Tracheophyta</taxon>
        <taxon>Spermatophyta</taxon>
        <taxon>Magnoliopsida</taxon>
        <taxon>Ranunculales</taxon>
        <taxon>Ranunculaceae</taxon>
        <taxon>Thalictroideae</taxon>
        <taxon>Thalictrum</taxon>
    </lineage>
</organism>
<name>A0A7J6VZU5_THATH</name>
<comment type="caution">
    <text evidence="1">The sequence shown here is derived from an EMBL/GenBank/DDBJ whole genome shotgun (WGS) entry which is preliminary data.</text>
</comment>
<dbReference type="AlphaFoldDB" id="A0A7J6VZU5"/>
<proteinExistence type="predicted"/>